<dbReference type="AlphaFoldDB" id="H0EQI8"/>
<gene>
    <name evidence="5" type="ORF">M7I_4940</name>
</gene>
<name>H0EQI8_GLAL7</name>
<dbReference type="OrthoDB" id="5282002at2759"/>
<feature type="domain" description="MYND-type" evidence="4">
    <location>
        <begin position="20"/>
        <end position="46"/>
    </location>
</feature>
<organism evidence="5 6">
    <name type="scientific">Glarea lozoyensis (strain ATCC 74030 / MF5533)</name>
    <dbReference type="NCBI Taxonomy" id="1104152"/>
    <lineage>
        <taxon>Eukaryota</taxon>
        <taxon>Fungi</taxon>
        <taxon>Dikarya</taxon>
        <taxon>Ascomycota</taxon>
        <taxon>Pezizomycotina</taxon>
        <taxon>Leotiomycetes</taxon>
        <taxon>Helotiales</taxon>
        <taxon>Helotiaceae</taxon>
        <taxon>Glarea</taxon>
    </lineage>
</organism>
<comment type="caution">
    <text evidence="5">The sequence shown here is derived from an EMBL/GenBank/DDBJ whole genome shotgun (WGS) entry which is preliminary data.</text>
</comment>
<dbReference type="EMBL" id="AGUE01000124">
    <property type="protein sequence ID" value="EHK99254.1"/>
    <property type="molecule type" value="Genomic_DNA"/>
</dbReference>
<accession>H0EQI8</accession>
<keyword evidence="2" id="KW-0863">Zinc-finger</keyword>
<dbReference type="GO" id="GO:0008270">
    <property type="term" value="F:zinc ion binding"/>
    <property type="evidence" value="ECO:0007669"/>
    <property type="project" value="UniProtKB-KW"/>
</dbReference>
<dbReference type="Gene3D" id="6.10.140.2220">
    <property type="match status" value="1"/>
</dbReference>
<evidence type="ECO:0000256" key="1">
    <source>
        <dbReference type="ARBA" id="ARBA00022723"/>
    </source>
</evidence>
<evidence type="ECO:0000256" key="2">
    <source>
        <dbReference type="ARBA" id="ARBA00022771"/>
    </source>
</evidence>
<dbReference type="InterPro" id="IPR002893">
    <property type="entry name" value="Znf_MYND"/>
</dbReference>
<evidence type="ECO:0000256" key="3">
    <source>
        <dbReference type="ARBA" id="ARBA00022833"/>
    </source>
</evidence>
<dbReference type="Pfam" id="PF01753">
    <property type="entry name" value="zf-MYND"/>
    <property type="match status" value="1"/>
</dbReference>
<evidence type="ECO:0000313" key="5">
    <source>
        <dbReference type="EMBL" id="EHK99254.1"/>
    </source>
</evidence>
<sequence length="46" mass="4911">MTLPPVLPPSCSNWTPGISVCSKQGTKSCANCKLVVYCDVDCQKAH</sequence>
<evidence type="ECO:0000259" key="4">
    <source>
        <dbReference type="Pfam" id="PF01753"/>
    </source>
</evidence>
<keyword evidence="3" id="KW-0862">Zinc</keyword>
<keyword evidence="1" id="KW-0479">Metal-binding</keyword>
<dbReference type="SUPFAM" id="SSF144232">
    <property type="entry name" value="HIT/MYND zinc finger-like"/>
    <property type="match status" value="1"/>
</dbReference>
<keyword evidence="6" id="KW-1185">Reference proteome</keyword>
<proteinExistence type="predicted"/>
<protein>
    <recommendedName>
        <fullName evidence="4">MYND-type domain-containing protein</fullName>
    </recommendedName>
</protein>
<evidence type="ECO:0000313" key="6">
    <source>
        <dbReference type="Proteomes" id="UP000005446"/>
    </source>
</evidence>
<reference evidence="5 6" key="1">
    <citation type="journal article" date="2012" name="Eukaryot. Cell">
        <title>Genome sequence of the fungus Glarea lozoyensis: the first genome sequence of a species from the Helotiaceae family.</title>
        <authorList>
            <person name="Youssar L."/>
            <person name="Gruening B.A."/>
            <person name="Erxleben A."/>
            <person name="Guenther S."/>
            <person name="Huettel W."/>
        </authorList>
    </citation>
    <scope>NUCLEOTIDE SEQUENCE [LARGE SCALE GENOMIC DNA]</scope>
    <source>
        <strain evidence="6">ATCC 74030 / MF5533</strain>
    </source>
</reference>
<dbReference type="Proteomes" id="UP000005446">
    <property type="component" value="Unassembled WGS sequence"/>
</dbReference>
<dbReference type="InParanoid" id="H0EQI8"/>
<dbReference type="HOGENOM" id="CLU_3191439_0_0_1"/>